<dbReference type="Proteomes" id="UP000008080">
    <property type="component" value="Chromosome"/>
</dbReference>
<dbReference type="PROSITE" id="PS51688">
    <property type="entry name" value="ICA"/>
    <property type="match status" value="1"/>
</dbReference>
<dbReference type="HOGENOM" id="CLU_264258_0_0_7"/>
<dbReference type="RefSeq" id="WP_011163430.1">
    <property type="nucleotide sequence ID" value="NC_005363.1"/>
</dbReference>
<dbReference type="KEGG" id="bba:Bd0884"/>
<dbReference type="AlphaFoldDB" id="Q6MPH0"/>
<dbReference type="InterPro" id="IPR030392">
    <property type="entry name" value="S74_ICA"/>
</dbReference>
<keyword evidence="5" id="KW-1185">Reference proteome</keyword>
<feature type="chain" id="PRO_5004276742" evidence="2">
    <location>
        <begin position="22"/>
        <end position="1148"/>
    </location>
</feature>
<protein>
    <submittedName>
        <fullName evidence="4">Cell wall surface anchor family protein</fullName>
    </submittedName>
</protein>
<evidence type="ECO:0000259" key="3">
    <source>
        <dbReference type="PROSITE" id="PS51688"/>
    </source>
</evidence>
<feature type="signal peptide" evidence="2">
    <location>
        <begin position="1"/>
        <end position="21"/>
    </location>
</feature>
<dbReference type="Pfam" id="PF13884">
    <property type="entry name" value="Peptidase_S74"/>
    <property type="match status" value="1"/>
</dbReference>
<keyword evidence="1" id="KW-0175">Coiled coil</keyword>
<feature type="domain" description="Peptidase S74" evidence="3">
    <location>
        <begin position="1015"/>
        <end position="1117"/>
    </location>
</feature>
<feature type="coiled-coil region" evidence="1">
    <location>
        <begin position="1103"/>
        <end position="1144"/>
    </location>
</feature>
<accession>Q6MPH0</accession>
<evidence type="ECO:0000256" key="1">
    <source>
        <dbReference type="SAM" id="Coils"/>
    </source>
</evidence>
<evidence type="ECO:0000313" key="5">
    <source>
        <dbReference type="Proteomes" id="UP000008080"/>
    </source>
</evidence>
<organism evidence="4 5">
    <name type="scientific">Bdellovibrio bacteriovorus (strain ATCC 15356 / DSM 50701 / NCIMB 9529 / HD100)</name>
    <dbReference type="NCBI Taxonomy" id="264462"/>
    <lineage>
        <taxon>Bacteria</taxon>
        <taxon>Pseudomonadati</taxon>
        <taxon>Bdellovibrionota</taxon>
        <taxon>Bdellovibrionia</taxon>
        <taxon>Bdellovibrionales</taxon>
        <taxon>Pseudobdellovibrionaceae</taxon>
        <taxon>Bdellovibrio</taxon>
    </lineage>
</organism>
<dbReference type="GeneID" id="93011960"/>
<proteinExistence type="predicted"/>
<evidence type="ECO:0000313" key="4">
    <source>
        <dbReference type="EMBL" id="CAE78828.1"/>
    </source>
</evidence>
<evidence type="ECO:0000256" key="2">
    <source>
        <dbReference type="SAM" id="SignalP"/>
    </source>
</evidence>
<dbReference type="eggNOG" id="COG3209">
    <property type="taxonomic scope" value="Bacteria"/>
</dbReference>
<sequence length="1148" mass="118729">MKNHGTYFFFAFFFLSQFVTAAPNSLTYQGRILKVDGTPLEYNNVSFSFEITSPDGLCVIYREQVNGINLANSGGVFDVPIGNGTKGYPAAPTFKLLDAFQNSGTSFTCDGGAIYTPAFDEIRRLRVQFHDGSGWKLISPDSEVRSVPYAGFAYSAAKLGGNTAADFVLRSVIPTCGAGTFLSYNGTNFSCAAVAGASGGTVTDVTSSNAYLTVVNGTSTPTLTLNVGTAANTVAAGNDARLSDARVPTGSATGDLSGNYPNPTVAKIQGVDVSSAAPTSGNFLKYNGAQWVSSAIATGDVTGLAATLSGYVTQSSFNTAVGDAGCSTGQTMYWSAGLGKFLCQNVDVGVGSLTVNAPLTQGGTASAPLLGIQTASGSQAGALSAADWTTFNGKLGTTLNSANIFVGNGSNVATGVAMSGDASLSNTGAATVVGLRGKTISATAPTSAGQILRYDGVSSYVPAFLSLADIRSAVTATNTMFPTTSCTSSQTLTWSSLTDTMVCSNIVVSASNFGSQTAKTFLAAPSGGNGTPSFRTIAAADLPDVFLKNGNTFASDVSLGTDDWYGLNIETNNQTRIAVHRDGNVGIGATSPSAKLQVHGTAGVNGDYGVAAFQDASANGLSLGYDSGNSWSWLYSRTVGTAPRGMAFFTHNSNQTPDMLITSGGLVGIGTATPAAPLHVTGNVNGTILAGRAVDSNIGAEIAFYKSRGTDAARTAVQAGDRLMGLYGLGAYNATNFSSNSGAVQILAAENFTATAHGTSIDFGTTALGTTARQTRMTISSEGAVGIGTTNPSGILHVTGSSTADVIQYLLNTDDTGAASRALFLFGTAPSGARYGYLSHQGAGYTGPGSLTAQKPRATVVAGTDTGGLNLYSTSQIGMWIGSTEALRASTNGYIGIQADTPRQPLEIKKGHFFHTGGDLVHFFNSYHNGTLRYGGYSGASGYAGGVGFSPVNGSLYFTTSADAGAADAAVTNSVTHMLIDKNGNVGIGATIPSYKLHVVGTAGLSTGTAWTNASDRRLKDIHGNYEYGLNEILKLRTIRYNYKEGNPLKLPSDVPMTGFVAQEVQAVIPDAVKKREDGYLELNVDPIHWATVNAVQDLHGICQDHDRRIASVEEDNKILRRENAELKKQLQQQAADLELIKTRLGIK</sequence>
<gene>
    <name evidence="4" type="ordered locus">Bd0884</name>
</gene>
<dbReference type="EMBL" id="BX842648">
    <property type="protein sequence ID" value="CAE78828.1"/>
    <property type="molecule type" value="Genomic_DNA"/>
</dbReference>
<name>Q6MPH0_BDEBA</name>
<reference evidence="4 5" key="1">
    <citation type="journal article" date="2004" name="Science">
        <title>A predator unmasked: life cycle of Bdellovibrio bacteriovorus from a genomic perspective.</title>
        <authorList>
            <person name="Rendulic S."/>
            <person name="Jagtap P."/>
            <person name="Rosinus A."/>
            <person name="Eppinger M."/>
            <person name="Baar C."/>
            <person name="Lanz C."/>
            <person name="Keller H."/>
            <person name="Lambert C."/>
            <person name="Evans K.J."/>
            <person name="Goesmann A."/>
            <person name="Meyer F."/>
            <person name="Sockett R.E."/>
            <person name="Schuster S.C."/>
        </authorList>
    </citation>
    <scope>NUCLEOTIDE SEQUENCE [LARGE SCALE GENOMIC DNA]</scope>
    <source>
        <strain evidence="5">ATCC 15356 / DSM 50701 / NCIMB 9529 / HD100</strain>
    </source>
</reference>
<dbReference type="STRING" id="264462.Bd0884"/>
<keyword evidence="2" id="KW-0732">Signal</keyword>